<sequence length="65" mass="7324">MAKLLMIVGAVLFIIGFLMQFIHIGKLPGDIVIKKGNATFYFPIMTSIILSIVLSLIFYFIGKFR</sequence>
<dbReference type="Pfam" id="PF11146">
    <property type="entry name" value="DUF2905"/>
    <property type="match status" value="1"/>
</dbReference>
<dbReference type="Proteomes" id="UP000531594">
    <property type="component" value="Unassembled WGS sequence"/>
</dbReference>
<dbReference type="EMBL" id="JACHGK010000008">
    <property type="protein sequence ID" value="MBB6445900.1"/>
    <property type="molecule type" value="Genomic_DNA"/>
</dbReference>
<name>A0A7X0LVV0_9BACI</name>
<evidence type="ECO:0000256" key="1">
    <source>
        <dbReference type="SAM" id="Phobius"/>
    </source>
</evidence>
<dbReference type="PANTHER" id="PTHR36443:SF1">
    <property type="entry name" value="BSR5223 PROTEIN"/>
    <property type="match status" value="1"/>
</dbReference>
<feature type="transmembrane region" description="Helical" evidence="1">
    <location>
        <begin position="7"/>
        <end position="25"/>
    </location>
</feature>
<keyword evidence="1" id="KW-0472">Membrane</keyword>
<accession>A0A7X0LVV0</accession>
<organism evidence="2 3">
    <name type="scientific">Bacillus benzoevorans</name>
    <dbReference type="NCBI Taxonomy" id="1456"/>
    <lineage>
        <taxon>Bacteria</taxon>
        <taxon>Bacillati</taxon>
        <taxon>Bacillota</taxon>
        <taxon>Bacilli</taxon>
        <taxon>Bacillales</taxon>
        <taxon>Bacillaceae</taxon>
        <taxon>Bacillus</taxon>
    </lineage>
</organism>
<comment type="caution">
    <text evidence="2">The sequence shown here is derived from an EMBL/GenBank/DDBJ whole genome shotgun (WGS) entry which is preliminary data.</text>
</comment>
<dbReference type="PANTHER" id="PTHR36443">
    <property type="entry name" value="BSR5223 PROTEIN"/>
    <property type="match status" value="1"/>
</dbReference>
<proteinExistence type="predicted"/>
<keyword evidence="3" id="KW-1185">Reference proteome</keyword>
<feature type="transmembrane region" description="Helical" evidence="1">
    <location>
        <begin position="40"/>
        <end position="61"/>
    </location>
</feature>
<evidence type="ECO:0000313" key="3">
    <source>
        <dbReference type="Proteomes" id="UP000531594"/>
    </source>
</evidence>
<keyword evidence="1" id="KW-1133">Transmembrane helix</keyword>
<dbReference type="RefSeq" id="WP_221452318.1">
    <property type="nucleotide sequence ID" value="NZ_JACHGK010000008.1"/>
</dbReference>
<evidence type="ECO:0000313" key="2">
    <source>
        <dbReference type="EMBL" id="MBB6445900.1"/>
    </source>
</evidence>
<gene>
    <name evidence="2" type="ORF">HNR53_002549</name>
</gene>
<dbReference type="InterPro" id="IPR021320">
    <property type="entry name" value="DUF2905"/>
</dbReference>
<keyword evidence="1" id="KW-0812">Transmembrane</keyword>
<dbReference type="AlphaFoldDB" id="A0A7X0LVV0"/>
<reference evidence="2 3" key="1">
    <citation type="submission" date="2020-08" db="EMBL/GenBank/DDBJ databases">
        <title>Genomic Encyclopedia of Type Strains, Phase IV (KMG-IV): sequencing the most valuable type-strain genomes for metagenomic binning, comparative biology and taxonomic classification.</title>
        <authorList>
            <person name="Goeker M."/>
        </authorList>
    </citation>
    <scope>NUCLEOTIDE SEQUENCE [LARGE SCALE GENOMIC DNA]</scope>
    <source>
        <strain evidence="2 3">DSM 5391</strain>
    </source>
</reference>
<protein>
    <submittedName>
        <fullName evidence="2">Uncharacterized protein HemY</fullName>
    </submittedName>
</protein>